<dbReference type="OrthoDB" id="371881at2759"/>
<proteinExistence type="predicted"/>
<evidence type="ECO:0000313" key="1">
    <source>
        <dbReference type="EMBL" id="KNG75622.1"/>
    </source>
</evidence>
<organism evidence="1 2">
    <name type="scientific">Plasmodium falciparum IGH-CR14</name>
    <dbReference type="NCBI Taxonomy" id="580059"/>
    <lineage>
        <taxon>Eukaryota</taxon>
        <taxon>Sar</taxon>
        <taxon>Alveolata</taxon>
        <taxon>Apicomplexa</taxon>
        <taxon>Aconoidasida</taxon>
        <taxon>Haemosporida</taxon>
        <taxon>Plasmodiidae</taxon>
        <taxon>Plasmodium</taxon>
        <taxon>Plasmodium (Laverania)</taxon>
    </lineage>
</organism>
<name>A0A0L1I816_PLAFA</name>
<reference evidence="2" key="2">
    <citation type="submission" date="2015-07" db="EMBL/GenBank/DDBJ databases">
        <title>The genome sequence of Plasmodium falciparum IGH-CR14.</title>
        <authorList>
            <consortium name="The Broad Institute Genome Sequencing Platform"/>
            <person name="Volkman S.K."/>
            <person name="Neafsey D.E."/>
            <person name="Dash A.P."/>
            <person name="Chitnis C.E."/>
            <person name="Hartl D.L."/>
            <person name="Young S.K."/>
            <person name="Kodira C.D."/>
            <person name="Zeng Q."/>
            <person name="Koehrsen M."/>
            <person name="Godfrey P."/>
            <person name="Alvarado L."/>
            <person name="Berlin A."/>
            <person name="Borenstein D."/>
            <person name="Chen Z."/>
            <person name="Engels R."/>
            <person name="Freedman E."/>
            <person name="Gellesch M."/>
            <person name="Goldberg J."/>
            <person name="Griggs A."/>
            <person name="Gujja S."/>
            <person name="Heiman D."/>
            <person name="Hepburn T."/>
            <person name="Howarth C."/>
            <person name="Jen D."/>
            <person name="Larson L."/>
            <person name="Lewis B."/>
            <person name="Mehta T."/>
            <person name="Park D."/>
            <person name="Pearson M."/>
            <person name="Roberts A."/>
            <person name="Saif S."/>
            <person name="Shea T."/>
            <person name="Shenoy N."/>
            <person name="Sisk P."/>
            <person name="Stolte C."/>
            <person name="Sykes S."/>
            <person name="Walk T."/>
            <person name="White J."/>
            <person name="Yandava C."/>
            <person name="Wirth D.F."/>
            <person name="Nusbaum C."/>
            <person name="Birren B."/>
        </authorList>
    </citation>
    <scope>NUCLEOTIDE SEQUENCE [LARGE SCALE GENOMIC DNA]</scope>
    <source>
        <strain evidence="2">IGH-CR14</strain>
    </source>
</reference>
<dbReference type="AlphaFoldDB" id="A0A0L1I816"/>
<evidence type="ECO:0000313" key="2">
    <source>
        <dbReference type="Proteomes" id="UP000054562"/>
    </source>
</evidence>
<protein>
    <submittedName>
        <fullName evidence="1">Uncharacterized protein</fullName>
    </submittedName>
</protein>
<dbReference type="EMBL" id="GG665072">
    <property type="protein sequence ID" value="KNG75622.1"/>
    <property type="molecule type" value="Genomic_DNA"/>
</dbReference>
<accession>A0A0L1I816</accession>
<dbReference type="Proteomes" id="UP000054562">
    <property type="component" value="Unassembled WGS sequence"/>
</dbReference>
<sequence>MKYSHYKENYIEANLKEEVTFSSDETTDTNIVKRKYYTENKKQKKGKEEKRSFVNYLKIKNKPDNINKQLSIGDNFKILIYGFKKLSVALIRGAVLRFNETSDVPSDGLKDG</sequence>
<reference evidence="2" key="1">
    <citation type="submission" date="2015-07" db="EMBL/GenBank/DDBJ databases">
        <title>Annotation of Plasmodium falciparum IGH-CR14.</title>
        <authorList>
            <consortium name="The Broad Institute Genome Sequencing Platform"/>
            <person name="Volkman S.K."/>
            <person name="Neafsey D.E."/>
            <person name="Dash A.P."/>
            <person name="Chitnis C.E."/>
            <person name="Hartl D.L."/>
            <person name="Young S.K."/>
            <person name="Zeng Q."/>
            <person name="Koehrsen M."/>
            <person name="Alvarado L."/>
            <person name="Berlin A."/>
            <person name="Borenstein D."/>
            <person name="Chapman S.B."/>
            <person name="Chen Z."/>
            <person name="Engels R."/>
            <person name="Freedman E."/>
            <person name="Gellesch M."/>
            <person name="Goldberg J."/>
            <person name="Griggs A."/>
            <person name="Gujja S."/>
            <person name="Heilman E.R."/>
            <person name="Heiman D.I."/>
            <person name="Howarth C."/>
            <person name="Jen D."/>
            <person name="Larson L."/>
            <person name="Mehta T."/>
            <person name="Neiman D."/>
            <person name="Park D."/>
            <person name="Pearson M."/>
            <person name="Roberts A."/>
            <person name="Saif S."/>
            <person name="Shea T."/>
            <person name="Shenoy N."/>
            <person name="Sisk P."/>
            <person name="Stolte C."/>
            <person name="Sykes S."/>
            <person name="Walk T."/>
            <person name="White J."/>
            <person name="Yandava C."/>
            <person name="Haas B."/>
            <person name="Henn M.R."/>
            <person name="Nusbaum C."/>
            <person name="Birren B."/>
        </authorList>
    </citation>
    <scope>NUCLEOTIDE SEQUENCE [LARGE SCALE GENOMIC DNA]</scope>
    <source>
        <strain evidence="2">IGH-CR14</strain>
    </source>
</reference>
<gene>
    <name evidence="1" type="ORF">PFMG_01561</name>
</gene>